<dbReference type="PROSITE" id="PS00211">
    <property type="entry name" value="ABC_TRANSPORTER_1"/>
    <property type="match status" value="1"/>
</dbReference>
<dbReference type="FunFam" id="3.40.50.300:FF:000032">
    <property type="entry name" value="Export ABC transporter ATP-binding protein"/>
    <property type="match status" value="1"/>
</dbReference>
<dbReference type="PANTHER" id="PTHR24220">
    <property type="entry name" value="IMPORT ATP-BINDING PROTEIN"/>
    <property type="match status" value="1"/>
</dbReference>
<evidence type="ECO:0000256" key="1">
    <source>
        <dbReference type="ARBA" id="ARBA00022448"/>
    </source>
</evidence>
<gene>
    <name evidence="5" type="ORF">IAC96_07465</name>
</gene>
<dbReference type="AlphaFoldDB" id="A0A9D1JDR9"/>
<evidence type="ECO:0000313" key="6">
    <source>
        <dbReference type="Proteomes" id="UP000824201"/>
    </source>
</evidence>
<dbReference type="InterPro" id="IPR017911">
    <property type="entry name" value="MacB-like_ATP-bd"/>
</dbReference>
<reference evidence="5" key="2">
    <citation type="journal article" date="2021" name="PeerJ">
        <title>Extensive microbial diversity within the chicken gut microbiome revealed by metagenomics and culture.</title>
        <authorList>
            <person name="Gilroy R."/>
            <person name="Ravi A."/>
            <person name="Getino M."/>
            <person name="Pursley I."/>
            <person name="Horton D.L."/>
            <person name="Alikhan N.F."/>
            <person name="Baker D."/>
            <person name="Gharbi K."/>
            <person name="Hall N."/>
            <person name="Watson M."/>
            <person name="Adriaenssens E.M."/>
            <person name="Foster-Nyarko E."/>
            <person name="Jarju S."/>
            <person name="Secka A."/>
            <person name="Antonio M."/>
            <person name="Oren A."/>
            <person name="Chaudhuri R.R."/>
            <person name="La Ragione R."/>
            <person name="Hildebrand F."/>
            <person name="Pallen M.J."/>
        </authorList>
    </citation>
    <scope>NUCLEOTIDE SEQUENCE</scope>
    <source>
        <strain evidence="5">ChiW13-3771</strain>
    </source>
</reference>
<dbReference type="SMART" id="SM00382">
    <property type="entry name" value="AAA"/>
    <property type="match status" value="1"/>
</dbReference>
<organism evidence="5 6">
    <name type="scientific">Candidatus Fimimorpha faecalis</name>
    <dbReference type="NCBI Taxonomy" id="2840824"/>
    <lineage>
        <taxon>Bacteria</taxon>
        <taxon>Bacillati</taxon>
        <taxon>Bacillota</taxon>
        <taxon>Clostridia</taxon>
        <taxon>Eubacteriales</taxon>
        <taxon>Candidatus Fimimorpha</taxon>
    </lineage>
</organism>
<dbReference type="EMBL" id="DVHN01000091">
    <property type="protein sequence ID" value="HIR88771.1"/>
    <property type="molecule type" value="Genomic_DNA"/>
</dbReference>
<protein>
    <submittedName>
        <fullName evidence="5">ABC transporter ATP-binding protein</fullName>
    </submittedName>
</protein>
<dbReference type="InterPro" id="IPR015854">
    <property type="entry name" value="ABC_transpr_LolD-like"/>
</dbReference>
<dbReference type="CDD" id="cd03255">
    <property type="entry name" value="ABC_MJ0796_LolCDE_FtsE"/>
    <property type="match status" value="1"/>
</dbReference>
<proteinExistence type="predicted"/>
<comment type="caution">
    <text evidence="5">The sequence shown here is derived from an EMBL/GenBank/DDBJ whole genome shotgun (WGS) entry which is preliminary data.</text>
</comment>
<dbReference type="InterPro" id="IPR003439">
    <property type="entry name" value="ABC_transporter-like_ATP-bd"/>
</dbReference>
<dbReference type="GO" id="GO:0022857">
    <property type="term" value="F:transmembrane transporter activity"/>
    <property type="evidence" value="ECO:0007669"/>
    <property type="project" value="TreeGrafter"/>
</dbReference>
<keyword evidence="1" id="KW-0813">Transport</keyword>
<reference evidence="5" key="1">
    <citation type="submission" date="2020-10" db="EMBL/GenBank/DDBJ databases">
        <authorList>
            <person name="Gilroy R."/>
        </authorList>
    </citation>
    <scope>NUCLEOTIDE SEQUENCE</scope>
    <source>
        <strain evidence="5">ChiW13-3771</strain>
    </source>
</reference>
<sequence length="232" mass="25755">MKEDVIVQIRDIKKYYGKEPLIVKALDGITLDIQKGTFTAIVGASGSGKSTLLHLIGGLDQPTSGTIRVAGRELSTLNRDQAAIYRRRNVGVVYQNYNLISMLNVYENIVFPVEIDGNTVDQEFIEEITKLLGLHDKLERNVNQLSGGQKQRVAIARALAIKPVLLLCDEPTGNLDSRTSQDVIGLLKASSMKLDQTIIMITHNEEIAQMADRIIRIEDGKIVTRKWGEPCL</sequence>
<dbReference type="Pfam" id="PF00005">
    <property type="entry name" value="ABC_tran"/>
    <property type="match status" value="1"/>
</dbReference>
<dbReference type="InterPro" id="IPR027417">
    <property type="entry name" value="P-loop_NTPase"/>
</dbReference>
<dbReference type="GO" id="GO:0098796">
    <property type="term" value="C:membrane protein complex"/>
    <property type="evidence" value="ECO:0007669"/>
    <property type="project" value="UniProtKB-ARBA"/>
</dbReference>
<dbReference type="GO" id="GO:0005886">
    <property type="term" value="C:plasma membrane"/>
    <property type="evidence" value="ECO:0007669"/>
    <property type="project" value="TreeGrafter"/>
</dbReference>
<dbReference type="GO" id="GO:0005524">
    <property type="term" value="F:ATP binding"/>
    <property type="evidence" value="ECO:0007669"/>
    <property type="project" value="UniProtKB-KW"/>
</dbReference>
<keyword evidence="3 5" id="KW-0067">ATP-binding</keyword>
<evidence type="ECO:0000256" key="2">
    <source>
        <dbReference type="ARBA" id="ARBA00022741"/>
    </source>
</evidence>
<evidence type="ECO:0000313" key="5">
    <source>
        <dbReference type="EMBL" id="HIR88771.1"/>
    </source>
</evidence>
<dbReference type="InterPro" id="IPR003593">
    <property type="entry name" value="AAA+_ATPase"/>
</dbReference>
<feature type="domain" description="ABC transporter" evidence="4">
    <location>
        <begin position="7"/>
        <end position="232"/>
    </location>
</feature>
<dbReference type="Gene3D" id="3.40.50.300">
    <property type="entry name" value="P-loop containing nucleotide triphosphate hydrolases"/>
    <property type="match status" value="1"/>
</dbReference>
<keyword evidence="2" id="KW-0547">Nucleotide-binding</keyword>
<dbReference type="InterPro" id="IPR017871">
    <property type="entry name" value="ABC_transporter-like_CS"/>
</dbReference>
<dbReference type="GO" id="GO:0016887">
    <property type="term" value="F:ATP hydrolysis activity"/>
    <property type="evidence" value="ECO:0007669"/>
    <property type="project" value="InterPro"/>
</dbReference>
<dbReference type="SUPFAM" id="SSF52540">
    <property type="entry name" value="P-loop containing nucleoside triphosphate hydrolases"/>
    <property type="match status" value="1"/>
</dbReference>
<evidence type="ECO:0000259" key="4">
    <source>
        <dbReference type="PROSITE" id="PS50893"/>
    </source>
</evidence>
<dbReference type="Proteomes" id="UP000824201">
    <property type="component" value="Unassembled WGS sequence"/>
</dbReference>
<accession>A0A9D1JDR9</accession>
<dbReference type="PROSITE" id="PS50893">
    <property type="entry name" value="ABC_TRANSPORTER_2"/>
    <property type="match status" value="1"/>
</dbReference>
<name>A0A9D1JDR9_9FIRM</name>
<evidence type="ECO:0000256" key="3">
    <source>
        <dbReference type="ARBA" id="ARBA00022840"/>
    </source>
</evidence>